<organism evidence="2 3">
    <name type="scientific">Embleya hyalina</name>
    <dbReference type="NCBI Taxonomy" id="516124"/>
    <lineage>
        <taxon>Bacteria</taxon>
        <taxon>Bacillati</taxon>
        <taxon>Actinomycetota</taxon>
        <taxon>Actinomycetes</taxon>
        <taxon>Kitasatosporales</taxon>
        <taxon>Streptomycetaceae</taxon>
        <taxon>Embleya</taxon>
    </lineage>
</organism>
<comment type="caution">
    <text evidence="2">The sequence shown here is derived from an EMBL/GenBank/DDBJ whole genome shotgun (WGS) entry which is preliminary data.</text>
</comment>
<gene>
    <name evidence="2" type="ORF">EHYA_07389</name>
</gene>
<protein>
    <submittedName>
        <fullName evidence="2">Uncharacterized protein</fullName>
    </submittedName>
</protein>
<dbReference type="OrthoDB" id="3868195at2"/>
<keyword evidence="3" id="KW-1185">Reference proteome</keyword>
<proteinExistence type="predicted"/>
<dbReference type="NCBIfam" id="NF047541">
    <property type="entry name" value="telomere_Tpg"/>
    <property type="match status" value="1"/>
</dbReference>
<evidence type="ECO:0000313" key="3">
    <source>
        <dbReference type="Proteomes" id="UP000286931"/>
    </source>
</evidence>
<dbReference type="EMBL" id="BIFH01000034">
    <property type="protein sequence ID" value="GCD99667.1"/>
    <property type="molecule type" value="Genomic_DNA"/>
</dbReference>
<dbReference type="Proteomes" id="UP000286931">
    <property type="component" value="Unassembled WGS sequence"/>
</dbReference>
<evidence type="ECO:0000313" key="2">
    <source>
        <dbReference type="EMBL" id="GCD99667.1"/>
    </source>
</evidence>
<name>A0A401YYH7_9ACTN</name>
<accession>A0A401YYH7</accession>
<reference evidence="2 3" key="1">
    <citation type="submission" date="2018-12" db="EMBL/GenBank/DDBJ databases">
        <title>Draft genome sequence of Embleya hyalina NBRC 13850T.</title>
        <authorList>
            <person name="Komaki H."/>
            <person name="Hosoyama A."/>
            <person name="Kimura A."/>
            <person name="Ichikawa N."/>
            <person name="Tamura T."/>
        </authorList>
    </citation>
    <scope>NUCLEOTIDE SEQUENCE [LARGE SCALE GENOMIC DNA]</scope>
    <source>
        <strain evidence="2 3">NBRC 13850</strain>
    </source>
</reference>
<dbReference type="RefSeq" id="WP_126641459.1">
    <property type="nucleotide sequence ID" value="NZ_BIFH01000034.1"/>
</dbReference>
<dbReference type="AlphaFoldDB" id="A0A401YYH7"/>
<dbReference type="InterPro" id="IPR058118">
    <property type="entry name" value="Tpg"/>
</dbReference>
<feature type="region of interest" description="Disordered" evidence="1">
    <location>
        <begin position="1"/>
        <end position="24"/>
    </location>
</feature>
<sequence>MGKIGDGLDQAAQHVLTRKPPQSTRARVRFLMSKHGNRTRAVAQLLGGSQRTVERYLKGDRKNPPRPVNARIDAEVRRLWQPQIRRRAE</sequence>
<evidence type="ECO:0000256" key="1">
    <source>
        <dbReference type="SAM" id="MobiDB-lite"/>
    </source>
</evidence>